<dbReference type="PANTHER" id="PTHR43711">
    <property type="entry name" value="TWO-COMPONENT HISTIDINE KINASE"/>
    <property type="match status" value="1"/>
</dbReference>
<comment type="caution">
    <text evidence="9">The sequence shown here is derived from an EMBL/GenBank/DDBJ whole genome shotgun (WGS) entry which is preliminary data.</text>
</comment>
<evidence type="ECO:0000313" key="10">
    <source>
        <dbReference type="Proteomes" id="UP001373496"/>
    </source>
</evidence>
<name>A0ABU8E4S6_9ACTN</name>
<dbReference type="PANTHER" id="PTHR43711:SF1">
    <property type="entry name" value="HISTIDINE KINASE 1"/>
    <property type="match status" value="1"/>
</dbReference>
<feature type="domain" description="Histidine kinase" evidence="8">
    <location>
        <begin position="1"/>
        <end position="117"/>
    </location>
</feature>
<evidence type="ECO:0000256" key="4">
    <source>
        <dbReference type="ARBA" id="ARBA00022777"/>
    </source>
</evidence>
<accession>A0ABU8E4S6</accession>
<evidence type="ECO:0000256" key="3">
    <source>
        <dbReference type="ARBA" id="ARBA00022679"/>
    </source>
</evidence>
<dbReference type="InterPro" id="IPR005467">
    <property type="entry name" value="His_kinase_dom"/>
</dbReference>
<feature type="transmembrane region" description="Helical" evidence="7">
    <location>
        <begin position="152"/>
        <end position="171"/>
    </location>
</feature>
<dbReference type="InterPro" id="IPR036890">
    <property type="entry name" value="HATPase_C_sf"/>
</dbReference>
<evidence type="ECO:0000256" key="7">
    <source>
        <dbReference type="SAM" id="Phobius"/>
    </source>
</evidence>
<evidence type="ECO:0000256" key="5">
    <source>
        <dbReference type="ARBA" id="ARBA00023012"/>
    </source>
</evidence>
<comment type="catalytic activity">
    <reaction evidence="1">
        <text>ATP + protein L-histidine = ADP + protein N-phospho-L-histidine.</text>
        <dbReference type="EC" id="2.7.13.3"/>
    </reaction>
</comment>
<reference evidence="9 10" key="1">
    <citation type="submission" date="2024-03" db="EMBL/GenBank/DDBJ databases">
        <title>Draft genome sequence of Klenkia terrae.</title>
        <authorList>
            <person name="Duangmal K."/>
            <person name="Chantavorakit T."/>
        </authorList>
    </citation>
    <scope>NUCLEOTIDE SEQUENCE [LARGE SCALE GENOMIC DNA]</scope>
    <source>
        <strain evidence="9 10">JCM 17786</strain>
    </source>
</reference>
<evidence type="ECO:0000256" key="1">
    <source>
        <dbReference type="ARBA" id="ARBA00000085"/>
    </source>
</evidence>
<keyword evidence="10" id="KW-1185">Reference proteome</keyword>
<keyword evidence="7" id="KW-0812">Transmembrane</keyword>
<keyword evidence="4 9" id="KW-0418">Kinase</keyword>
<dbReference type="PROSITE" id="PS50109">
    <property type="entry name" value="HIS_KIN"/>
    <property type="match status" value="1"/>
</dbReference>
<dbReference type="InterPro" id="IPR003594">
    <property type="entry name" value="HATPase_dom"/>
</dbReference>
<evidence type="ECO:0000256" key="2">
    <source>
        <dbReference type="ARBA" id="ARBA00012438"/>
    </source>
</evidence>
<sequence>MDVADVVRSVVRGLGPRLTDAGPALGLRLAPAPVCGDPTRLAQVGTNLLTNAVKFIPVGGRVAVTTDVVADSVRLTDGDGVPGISDGELPRVFDRYFRGRGSAANDGAVEAANACWGGAPVGSPGRAVEDDAATVPRGSREAGTRAQRHGPLSWVAVLLAGSVCIAVVVAVESVARVPDSGHAALDEWVPWLLPAARLAGDLAAAGDLAGCAVGRVRGSPAAGPPGGGPQHGLLAGLVPRAGGRRRAHCVRCVVAPPPGPWAPESGQAGAFWRIAAIELLVFAITLGRAVGLSRTPAPVHAPTEVESSLPVPSAR</sequence>
<keyword evidence="3" id="KW-0808">Transferase</keyword>
<dbReference type="InterPro" id="IPR050736">
    <property type="entry name" value="Sensor_HK_Regulatory"/>
</dbReference>
<dbReference type="RefSeq" id="WP_225236123.1">
    <property type="nucleotide sequence ID" value="NZ_JBAPLV010000008.1"/>
</dbReference>
<gene>
    <name evidence="9" type="ORF">UXQ13_09265</name>
</gene>
<keyword evidence="5" id="KW-0902">Two-component regulatory system</keyword>
<organism evidence="9 10">
    <name type="scientific">Klenkia terrae</name>
    <dbReference type="NCBI Taxonomy" id="1052259"/>
    <lineage>
        <taxon>Bacteria</taxon>
        <taxon>Bacillati</taxon>
        <taxon>Actinomycetota</taxon>
        <taxon>Actinomycetes</taxon>
        <taxon>Geodermatophilales</taxon>
        <taxon>Geodermatophilaceae</taxon>
        <taxon>Klenkia</taxon>
    </lineage>
</organism>
<dbReference type="EMBL" id="JBAPLV010000008">
    <property type="protein sequence ID" value="MEI4278651.1"/>
    <property type="molecule type" value="Genomic_DNA"/>
</dbReference>
<evidence type="ECO:0000313" key="9">
    <source>
        <dbReference type="EMBL" id="MEI4278651.1"/>
    </source>
</evidence>
<dbReference type="EC" id="2.7.13.3" evidence="2"/>
<dbReference type="Gene3D" id="3.30.565.10">
    <property type="entry name" value="Histidine kinase-like ATPase, C-terminal domain"/>
    <property type="match status" value="1"/>
</dbReference>
<evidence type="ECO:0000259" key="8">
    <source>
        <dbReference type="PROSITE" id="PS50109"/>
    </source>
</evidence>
<feature type="region of interest" description="Disordered" evidence="6">
    <location>
        <begin position="295"/>
        <end position="315"/>
    </location>
</feature>
<keyword evidence="7" id="KW-1133">Transmembrane helix</keyword>
<dbReference type="Proteomes" id="UP001373496">
    <property type="component" value="Unassembled WGS sequence"/>
</dbReference>
<protein>
    <recommendedName>
        <fullName evidence="2">histidine kinase</fullName>
        <ecNumber evidence="2">2.7.13.3</ecNumber>
    </recommendedName>
</protein>
<dbReference type="Pfam" id="PF02518">
    <property type="entry name" value="HATPase_c"/>
    <property type="match status" value="1"/>
</dbReference>
<feature type="transmembrane region" description="Helical" evidence="7">
    <location>
        <begin position="270"/>
        <end position="290"/>
    </location>
</feature>
<dbReference type="SUPFAM" id="SSF55874">
    <property type="entry name" value="ATPase domain of HSP90 chaperone/DNA topoisomerase II/histidine kinase"/>
    <property type="match status" value="1"/>
</dbReference>
<proteinExistence type="predicted"/>
<dbReference type="GO" id="GO:0016301">
    <property type="term" value="F:kinase activity"/>
    <property type="evidence" value="ECO:0007669"/>
    <property type="project" value="UniProtKB-KW"/>
</dbReference>
<evidence type="ECO:0000256" key="6">
    <source>
        <dbReference type="SAM" id="MobiDB-lite"/>
    </source>
</evidence>
<keyword evidence="7" id="KW-0472">Membrane</keyword>